<keyword evidence="1" id="KW-1133">Transmembrane helix</keyword>
<accession>A0ABX1QTH6</accession>
<keyword evidence="1" id="KW-0472">Membrane</keyword>
<dbReference type="Proteomes" id="UP000767947">
    <property type="component" value="Unassembled WGS sequence"/>
</dbReference>
<comment type="caution">
    <text evidence="2">The sequence shown here is derived from an EMBL/GenBank/DDBJ whole genome shotgun (WGS) entry which is preliminary data.</text>
</comment>
<dbReference type="RefSeq" id="WP_169523202.1">
    <property type="nucleotide sequence ID" value="NZ_JAAMPT010000202.1"/>
</dbReference>
<feature type="transmembrane region" description="Helical" evidence="1">
    <location>
        <begin position="44"/>
        <end position="62"/>
    </location>
</feature>
<gene>
    <name evidence="2" type="ORF">G6042_04970</name>
</gene>
<sequence length="63" mass="7245">MKRYILTSGVSEKILYKKKVTTDSVTYEYYPAENEDKSSKPHTIPYAKPIAVGMLFLILFLVN</sequence>
<protein>
    <recommendedName>
        <fullName evidence="4">DUF3592 domain-containing protein</fullName>
    </recommendedName>
</protein>
<evidence type="ECO:0008006" key="4">
    <source>
        <dbReference type="Google" id="ProtNLM"/>
    </source>
</evidence>
<keyword evidence="3" id="KW-1185">Reference proteome</keyword>
<dbReference type="EMBL" id="JAAMPT010000202">
    <property type="protein sequence ID" value="NMH24618.1"/>
    <property type="molecule type" value="Genomic_DNA"/>
</dbReference>
<evidence type="ECO:0000313" key="2">
    <source>
        <dbReference type="EMBL" id="NMH24618.1"/>
    </source>
</evidence>
<organism evidence="2 3">
    <name type="scientific">Flavobacterium solisilvae</name>
    <dbReference type="NCBI Taxonomy" id="1852019"/>
    <lineage>
        <taxon>Bacteria</taxon>
        <taxon>Pseudomonadati</taxon>
        <taxon>Bacteroidota</taxon>
        <taxon>Flavobacteriia</taxon>
        <taxon>Flavobacteriales</taxon>
        <taxon>Flavobacteriaceae</taxon>
        <taxon>Flavobacterium</taxon>
    </lineage>
</organism>
<keyword evidence="1" id="KW-0812">Transmembrane</keyword>
<proteinExistence type="predicted"/>
<evidence type="ECO:0000313" key="3">
    <source>
        <dbReference type="Proteomes" id="UP000767947"/>
    </source>
</evidence>
<reference evidence="2 3" key="1">
    <citation type="submission" date="2020-02" db="EMBL/GenBank/DDBJ databases">
        <title>Flavobacterium sp. genome.</title>
        <authorList>
            <person name="Jung H.S."/>
            <person name="Baek J.H."/>
            <person name="Jeon C.O."/>
        </authorList>
    </citation>
    <scope>NUCLEOTIDE SEQUENCE [LARGE SCALE GENOMIC DNA]</scope>
    <source>
        <strain evidence="2 3">SE-s27</strain>
    </source>
</reference>
<evidence type="ECO:0000256" key="1">
    <source>
        <dbReference type="SAM" id="Phobius"/>
    </source>
</evidence>
<name>A0ABX1QTH6_9FLAO</name>